<reference evidence="2 3" key="1">
    <citation type="submission" date="2019-02" db="EMBL/GenBank/DDBJ databases">
        <title>Deep-cultivation of Planctomycetes and their phenomic and genomic characterization uncovers novel biology.</title>
        <authorList>
            <person name="Wiegand S."/>
            <person name="Jogler M."/>
            <person name="Boedeker C."/>
            <person name="Pinto D."/>
            <person name="Vollmers J."/>
            <person name="Rivas-Marin E."/>
            <person name="Kohn T."/>
            <person name="Peeters S.H."/>
            <person name="Heuer A."/>
            <person name="Rast P."/>
            <person name="Oberbeckmann S."/>
            <person name="Bunk B."/>
            <person name="Jeske O."/>
            <person name="Meyerdierks A."/>
            <person name="Storesund J.E."/>
            <person name="Kallscheuer N."/>
            <person name="Luecker S."/>
            <person name="Lage O.M."/>
            <person name="Pohl T."/>
            <person name="Merkel B.J."/>
            <person name="Hornburger P."/>
            <person name="Mueller R.-W."/>
            <person name="Bruemmer F."/>
            <person name="Labrenz M."/>
            <person name="Spormann A.M."/>
            <person name="Op Den Camp H."/>
            <person name="Overmann J."/>
            <person name="Amann R."/>
            <person name="Jetten M.S.M."/>
            <person name="Mascher T."/>
            <person name="Medema M.H."/>
            <person name="Devos D.P."/>
            <person name="Kaster A.-K."/>
            <person name="Ovreas L."/>
            <person name="Rohde M."/>
            <person name="Galperin M.Y."/>
            <person name="Jogler C."/>
        </authorList>
    </citation>
    <scope>NUCLEOTIDE SEQUENCE [LARGE SCALE GENOMIC DNA]</scope>
    <source>
        <strain evidence="2 3">CA85</strain>
    </source>
</reference>
<evidence type="ECO:0000313" key="2">
    <source>
        <dbReference type="EMBL" id="TWT74411.1"/>
    </source>
</evidence>
<gene>
    <name evidence="2" type="ORF">CA85_13000</name>
</gene>
<dbReference type="Proteomes" id="UP000318053">
    <property type="component" value="Unassembled WGS sequence"/>
</dbReference>
<dbReference type="RefSeq" id="WP_146390391.1">
    <property type="nucleotide sequence ID" value="NZ_SJPK01000002.1"/>
</dbReference>
<keyword evidence="1" id="KW-0812">Transmembrane</keyword>
<name>A0A5C5YHP3_9BACT</name>
<evidence type="ECO:0000256" key="1">
    <source>
        <dbReference type="SAM" id="Phobius"/>
    </source>
</evidence>
<dbReference type="EMBL" id="SJPK01000002">
    <property type="protein sequence ID" value="TWT74411.1"/>
    <property type="molecule type" value="Genomic_DNA"/>
</dbReference>
<dbReference type="OrthoDB" id="6105601at2"/>
<sequence>MLHNHDRRRFLINMSLSVSSTTLAGCGSILHPERIGQPRSGPIDWKIAALDGVGLMLFFVPGVVAFAIDFYNGTIFLPSRNYGEIDAQREDELLAIEVEKNELSQENVERVVSEHTEQDVVLGPGKYHFEPLPAIEQFWGLAGRMRTALS</sequence>
<dbReference type="PROSITE" id="PS51257">
    <property type="entry name" value="PROKAR_LIPOPROTEIN"/>
    <property type="match status" value="1"/>
</dbReference>
<comment type="caution">
    <text evidence="2">The sequence shown here is derived from an EMBL/GenBank/DDBJ whole genome shotgun (WGS) entry which is preliminary data.</text>
</comment>
<keyword evidence="3" id="KW-1185">Reference proteome</keyword>
<feature type="transmembrane region" description="Helical" evidence="1">
    <location>
        <begin position="52"/>
        <end position="71"/>
    </location>
</feature>
<keyword evidence="1" id="KW-1133">Transmembrane helix</keyword>
<protein>
    <submittedName>
        <fullName evidence="2">Uncharacterized protein</fullName>
    </submittedName>
</protein>
<dbReference type="AlphaFoldDB" id="A0A5C5YHP3"/>
<accession>A0A5C5YHP3</accession>
<proteinExistence type="predicted"/>
<organism evidence="2 3">
    <name type="scientific">Allorhodopirellula solitaria</name>
    <dbReference type="NCBI Taxonomy" id="2527987"/>
    <lineage>
        <taxon>Bacteria</taxon>
        <taxon>Pseudomonadati</taxon>
        <taxon>Planctomycetota</taxon>
        <taxon>Planctomycetia</taxon>
        <taxon>Pirellulales</taxon>
        <taxon>Pirellulaceae</taxon>
        <taxon>Allorhodopirellula</taxon>
    </lineage>
</organism>
<keyword evidence="1" id="KW-0472">Membrane</keyword>
<evidence type="ECO:0000313" key="3">
    <source>
        <dbReference type="Proteomes" id="UP000318053"/>
    </source>
</evidence>